<name>A0A8C1KZ58_CYPCA</name>
<dbReference type="PANTHER" id="PTHR33332">
    <property type="entry name" value="REVERSE TRANSCRIPTASE DOMAIN-CONTAINING PROTEIN"/>
    <property type="match status" value="1"/>
</dbReference>
<evidence type="ECO:0000313" key="2">
    <source>
        <dbReference type="Ensembl" id="ENSCCRP00010054755.1"/>
    </source>
</evidence>
<reference evidence="2" key="2">
    <citation type="submission" date="2025-09" db="UniProtKB">
        <authorList>
            <consortium name="Ensembl"/>
        </authorList>
    </citation>
    <scope>IDENTIFICATION</scope>
</reference>
<reference evidence="2" key="1">
    <citation type="submission" date="2025-08" db="UniProtKB">
        <authorList>
            <consortium name="Ensembl"/>
        </authorList>
    </citation>
    <scope>IDENTIFICATION</scope>
</reference>
<feature type="domain" description="Reverse transcriptase" evidence="1">
    <location>
        <begin position="1"/>
        <end position="210"/>
    </location>
</feature>
<accession>A0A8C1KZ58</accession>
<dbReference type="InterPro" id="IPR000477">
    <property type="entry name" value="RT_dom"/>
</dbReference>
<dbReference type="AlphaFoldDB" id="A0A8C1KZ58"/>
<dbReference type="Ensembl" id="ENSCCRT00010059981.1">
    <property type="protein sequence ID" value="ENSCCRP00010054755.1"/>
    <property type="gene ID" value="ENSCCRG00010023203.1"/>
</dbReference>
<sequence length="410" mass="46632">MLHPMQFGYRKHHSTETACCYFIEVVKAKLEKGRVVGAVFFDLSMAFDTVNHSVLLRKLSNYNLSLSALQWVESYLSDRVQCVRVKSKLSTSKGNDIGVPQGSVLGPLLFALYINDIPSVCGEVDMQMYADDTVVYVHGSDATSVANKLTNVMGNILNWLSSASLTLNVNKTVAMYFTKTQRLKSSFPCIYANQSQIKVVKEFKYLGLVLDSTFTFKKHVKKICSTLKYSLSVFRHIRNTLTHDAAKIYLEAMIIPHINYCISCWSQMSETAIKPLKSLYNQAIKVLDKKPLRYHHCLILGKYSILNFDNIIVYVNVRLVFKILNNIAPPPLKTFVQLCSEQMTRSSRSTSCNDCRLPKRGSAFAQTAFSFKGIKEWNKLPQSLKLTLDLKDFSRNTRKVLLENQLCQHR</sequence>
<dbReference type="SUPFAM" id="SSF56672">
    <property type="entry name" value="DNA/RNA polymerases"/>
    <property type="match status" value="1"/>
</dbReference>
<dbReference type="InterPro" id="IPR043502">
    <property type="entry name" value="DNA/RNA_pol_sf"/>
</dbReference>
<dbReference type="PROSITE" id="PS50878">
    <property type="entry name" value="RT_POL"/>
    <property type="match status" value="1"/>
</dbReference>
<dbReference type="CDD" id="cd01650">
    <property type="entry name" value="RT_nLTR_like"/>
    <property type="match status" value="1"/>
</dbReference>
<evidence type="ECO:0000259" key="1">
    <source>
        <dbReference type="PROSITE" id="PS50878"/>
    </source>
</evidence>
<proteinExistence type="predicted"/>
<dbReference type="Proteomes" id="UP000694427">
    <property type="component" value="Unplaced"/>
</dbReference>
<dbReference type="Pfam" id="PF00078">
    <property type="entry name" value="RVT_1"/>
    <property type="match status" value="1"/>
</dbReference>
<keyword evidence="3" id="KW-1185">Reference proteome</keyword>
<evidence type="ECO:0000313" key="3">
    <source>
        <dbReference type="Proteomes" id="UP000694427"/>
    </source>
</evidence>
<organism evidence="2 3">
    <name type="scientific">Cyprinus carpio</name>
    <name type="common">Common carp</name>
    <dbReference type="NCBI Taxonomy" id="7962"/>
    <lineage>
        <taxon>Eukaryota</taxon>
        <taxon>Metazoa</taxon>
        <taxon>Chordata</taxon>
        <taxon>Craniata</taxon>
        <taxon>Vertebrata</taxon>
        <taxon>Euteleostomi</taxon>
        <taxon>Actinopterygii</taxon>
        <taxon>Neopterygii</taxon>
        <taxon>Teleostei</taxon>
        <taxon>Ostariophysi</taxon>
        <taxon>Cypriniformes</taxon>
        <taxon>Cyprinidae</taxon>
        <taxon>Cyprininae</taxon>
        <taxon>Cyprinus</taxon>
    </lineage>
</organism>
<protein>
    <recommendedName>
        <fullName evidence="1">Reverse transcriptase domain-containing protein</fullName>
    </recommendedName>
</protein>